<dbReference type="InterPro" id="IPR036271">
    <property type="entry name" value="Tet_transcr_reg_TetR-rel_C_sf"/>
</dbReference>
<feature type="region of interest" description="Disordered" evidence="3">
    <location>
        <begin position="25"/>
        <end position="44"/>
    </location>
</feature>
<dbReference type="SUPFAM" id="SSF48498">
    <property type="entry name" value="Tetracyclin repressor-like, C-terminal domain"/>
    <property type="match status" value="1"/>
</dbReference>
<dbReference type="Proteomes" id="UP000240739">
    <property type="component" value="Unassembled WGS sequence"/>
</dbReference>
<dbReference type="InterPro" id="IPR001647">
    <property type="entry name" value="HTH_TetR"/>
</dbReference>
<evidence type="ECO:0000313" key="6">
    <source>
        <dbReference type="Proteomes" id="UP000240739"/>
    </source>
</evidence>
<dbReference type="SUPFAM" id="SSF46689">
    <property type="entry name" value="Homeodomain-like"/>
    <property type="match status" value="1"/>
</dbReference>
<dbReference type="Gene3D" id="1.10.357.10">
    <property type="entry name" value="Tetracycline Repressor, domain 2"/>
    <property type="match status" value="1"/>
</dbReference>
<dbReference type="PROSITE" id="PS50977">
    <property type="entry name" value="HTH_TETR_2"/>
    <property type="match status" value="1"/>
</dbReference>
<evidence type="ECO:0000259" key="4">
    <source>
        <dbReference type="PROSITE" id="PS50977"/>
    </source>
</evidence>
<accession>A0A2T4UN98</accession>
<evidence type="ECO:0000256" key="2">
    <source>
        <dbReference type="PROSITE-ProRule" id="PRU00335"/>
    </source>
</evidence>
<organism evidence="5 6">
    <name type="scientific">Paraconexibacter algicola</name>
    <dbReference type="NCBI Taxonomy" id="2133960"/>
    <lineage>
        <taxon>Bacteria</taxon>
        <taxon>Bacillati</taxon>
        <taxon>Actinomycetota</taxon>
        <taxon>Thermoleophilia</taxon>
        <taxon>Solirubrobacterales</taxon>
        <taxon>Paraconexibacteraceae</taxon>
        <taxon>Paraconexibacter</taxon>
    </lineage>
</organism>
<evidence type="ECO:0000256" key="3">
    <source>
        <dbReference type="SAM" id="MobiDB-lite"/>
    </source>
</evidence>
<proteinExistence type="predicted"/>
<dbReference type="EMBL" id="PYYB01000001">
    <property type="protein sequence ID" value="PTL60715.1"/>
    <property type="molecule type" value="Genomic_DNA"/>
</dbReference>
<dbReference type="PANTHER" id="PTHR30055:SF226">
    <property type="entry name" value="HTH-TYPE TRANSCRIPTIONAL REGULATOR PKSA"/>
    <property type="match status" value="1"/>
</dbReference>
<reference evidence="5 6" key="1">
    <citation type="submission" date="2018-03" db="EMBL/GenBank/DDBJ databases">
        <title>Aquarubrobacter algicola gen. nov., sp. nov., a novel actinobacterium isolated from shallow eutrophic lake during the end of cyanobacterial harmful algal blooms.</title>
        <authorList>
            <person name="Chun S.J."/>
        </authorList>
    </citation>
    <scope>NUCLEOTIDE SEQUENCE [LARGE SCALE GENOMIC DNA]</scope>
    <source>
        <strain evidence="5 6">Seoho-28</strain>
    </source>
</reference>
<dbReference type="AlphaFoldDB" id="A0A2T4UN98"/>
<dbReference type="Pfam" id="PF00440">
    <property type="entry name" value="TetR_N"/>
    <property type="match status" value="1"/>
</dbReference>
<sequence length="239" mass="25704">MGWSVSRVSRRSVIWVAKVPDDVSRAETIPEPPPTPRVYGGQSADSRAQARRARLLDAAFELVAEHGRQGVTIAAVCQASELNKRYFYESFTDLDELLAAVTRRLGDDAIATAIGAIDPTDDGDARIRSAVRALVADMTDDPRRARVLFGAVPLGDAAAGHRSTTIHRIVAAATAEGREILGDAAEARIAQAAAMLVGGTAHVLLDWLDGRLEVDRDAMTEDLVASWLAIRDAISRPDR</sequence>
<dbReference type="GO" id="GO:0003700">
    <property type="term" value="F:DNA-binding transcription factor activity"/>
    <property type="evidence" value="ECO:0007669"/>
    <property type="project" value="TreeGrafter"/>
</dbReference>
<name>A0A2T4UN98_9ACTN</name>
<dbReference type="InterPro" id="IPR009057">
    <property type="entry name" value="Homeodomain-like_sf"/>
</dbReference>
<evidence type="ECO:0000256" key="1">
    <source>
        <dbReference type="ARBA" id="ARBA00023125"/>
    </source>
</evidence>
<gene>
    <name evidence="5" type="ORF">C7Y72_04895</name>
</gene>
<protein>
    <submittedName>
        <fullName evidence="5">Transcriptional regulator</fullName>
    </submittedName>
</protein>
<dbReference type="PANTHER" id="PTHR30055">
    <property type="entry name" value="HTH-TYPE TRANSCRIPTIONAL REGULATOR RUTR"/>
    <property type="match status" value="1"/>
</dbReference>
<comment type="caution">
    <text evidence="5">The sequence shown here is derived from an EMBL/GenBank/DDBJ whole genome shotgun (WGS) entry which is preliminary data.</text>
</comment>
<feature type="DNA-binding region" description="H-T-H motif" evidence="2">
    <location>
        <begin position="72"/>
        <end position="91"/>
    </location>
</feature>
<dbReference type="GO" id="GO:0000976">
    <property type="term" value="F:transcription cis-regulatory region binding"/>
    <property type="evidence" value="ECO:0007669"/>
    <property type="project" value="TreeGrafter"/>
</dbReference>
<keyword evidence="1 2" id="KW-0238">DNA-binding</keyword>
<evidence type="ECO:0000313" key="5">
    <source>
        <dbReference type="EMBL" id="PTL60715.1"/>
    </source>
</evidence>
<feature type="domain" description="HTH tetR-type" evidence="4">
    <location>
        <begin position="49"/>
        <end position="109"/>
    </location>
</feature>
<keyword evidence="6" id="KW-1185">Reference proteome</keyword>
<dbReference type="InterPro" id="IPR050109">
    <property type="entry name" value="HTH-type_TetR-like_transc_reg"/>
</dbReference>